<dbReference type="RefSeq" id="WP_174405215.1">
    <property type="nucleotide sequence ID" value="NZ_BLVO01000013.1"/>
</dbReference>
<accession>A0A7J0BJ41</accession>
<name>A0A7J0BJ41_9BACT</name>
<comment type="caution">
    <text evidence="1">The sequence shown here is derived from an EMBL/GenBank/DDBJ whole genome shotgun (WGS) entry which is preliminary data.</text>
</comment>
<evidence type="ECO:0000313" key="1">
    <source>
        <dbReference type="EMBL" id="GFM33568.1"/>
    </source>
</evidence>
<evidence type="ECO:0000313" key="2">
    <source>
        <dbReference type="Proteomes" id="UP000503840"/>
    </source>
</evidence>
<dbReference type="AlphaFoldDB" id="A0A7J0BJ41"/>
<protein>
    <recommendedName>
        <fullName evidence="3">Amphi-Trp domain-containing protein</fullName>
    </recommendedName>
</protein>
<sequence>MTKTGKRKVELPITAADVPAMLRQLAEQAEQGKLALGGKEIEVDEYDTFSVSFRQTKNGMRLRVKVKYGKSGQDDDSDD</sequence>
<proteinExistence type="predicted"/>
<keyword evidence="2" id="KW-1185">Reference proteome</keyword>
<evidence type="ECO:0008006" key="3">
    <source>
        <dbReference type="Google" id="ProtNLM"/>
    </source>
</evidence>
<dbReference type="EMBL" id="BLVO01000013">
    <property type="protein sequence ID" value="GFM33568.1"/>
    <property type="molecule type" value="Genomic_DNA"/>
</dbReference>
<organism evidence="1 2">
    <name type="scientific">Desulfovibrio subterraneus</name>
    <dbReference type="NCBI Taxonomy" id="2718620"/>
    <lineage>
        <taxon>Bacteria</taxon>
        <taxon>Pseudomonadati</taxon>
        <taxon>Thermodesulfobacteriota</taxon>
        <taxon>Desulfovibrionia</taxon>
        <taxon>Desulfovibrionales</taxon>
        <taxon>Desulfovibrionaceae</taxon>
        <taxon>Desulfovibrio</taxon>
    </lineage>
</organism>
<dbReference type="Proteomes" id="UP000503840">
    <property type="component" value="Unassembled WGS sequence"/>
</dbReference>
<gene>
    <name evidence="1" type="ORF">DSM101010T_19330</name>
</gene>
<reference evidence="1 2" key="1">
    <citation type="submission" date="2020-05" db="EMBL/GenBank/DDBJ databases">
        <title>Draft genome sequence of Desulfovibrio sp. strain HN2T.</title>
        <authorList>
            <person name="Ueno A."/>
            <person name="Tamazawa S."/>
            <person name="Tamamura S."/>
            <person name="Murakami T."/>
            <person name="Kiyama T."/>
            <person name="Inomata H."/>
            <person name="Amano Y."/>
            <person name="Miyakawa K."/>
            <person name="Tamaki H."/>
            <person name="Naganuma T."/>
            <person name="Kaneko K."/>
        </authorList>
    </citation>
    <scope>NUCLEOTIDE SEQUENCE [LARGE SCALE GENOMIC DNA]</scope>
    <source>
        <strain evidence="1 2">HN2</strain>
    </source>
</reference>